<reference evidence="1" key="1">
    <citation type="submission" date="2013-04" db="EMBL/GenBank/DDBJ databases">
        <title>The genome sequencing project of 58 acetic acid bacteria.</title>
        <authorList>
            <person name="Okamoto-Kainuma A."/>
            <person name="Ishikawa M."/>
            <person name="Umino S."/>
            <person name="Koizumi Y."/>
            <person name="Shiwa Y."/>
            <person name="Yoshikawa H."/>
            <person name="Matsutani M."/>
            <person name="Matsushita K."/>
        </authorList>
    </citation>
    <scope>NUCLEOTIDE SEQUENCE</scope>
    <source>
        <strain evidence="1">NRIC 0521</strain>
    </source>
</reference>
<evidence type="ECO:0000313" key="1">
    <source>
        <dbReference type="EMBL" id="GBQ76524.1"/>
    </source>
</evidence>
<gene>
    <name evidence="1" type="ORF">AA0521_2905</name>
</gene>
<protein>
    <submittedName>
        <fullName evidence="1">Transposase</fullName>
    </submittedName>
</protein>
<dbReference type="PANTHER" id="PTHR30007:SF0">
    <property type="entry name" value="TRANSPOSASE"/>
    <property type="match status" value="1"/>
</dbReference>
<dbReference type="Proteomes" id="UP001061452">
    <property type="component" value="Unassembled WGS sequence"/>
</dbReference>
<proteinExistence type="predicted"/>
<keyword evidence="2" id="KW-1185">Reference proteome</keyword>
<name>A0ABQ0PP50_9PROT</name>
<sequence length="105" mass="12177">MPLWFPAYQPDSTVLTERVLTSHMDWNAGDVVNVTFLNFTIAIVRQSDAAKGFEILLHRWVVERTLAWIIHLRQPVKDYEQRIDVAQAMIHIAIGSLMQRRNAHP</sequence>
<organism evidence="1 2">
    <name type="scientific">Komagataeibacter intermedius NRIC 0521</name>
    <dbReference type="NCBI Taxonomy" id="1307934"/>
    <lineage>
        <taxon>Bacteria</taxon>
        <taxon>Pseudomonadati</taxon>
        <taxon>Pseudomonadota</taxon>
        <taxon>Alphaproteobacteria</taxon>
        <taxon>Acetobacterales</taxon>
        <taxon>Acetobacteraceae</taxon>
        <taxon>Komagataeibacter</taxon>
    </lineage>
</organism>
<evidence type="ECO:0000313" key="2">
    <source>
        <dbReference type="Proteomes" id="UP001061452"/>
    </source>
</evidence>
<comment type="caution">
    <text evidence="1">The sequence shown here is derived from an EMBL/GenBank/DDBJ whole genome shotgun (WGS) entry which is preliminary data.</text>
</comment>
<accession>A0ABQ0PP50</accession>
<dbReference type="PANTHER" id="PTHR30007">
    <property type="entry name" value="PHP DOMAIN PROTEIN"/>
    <property type="match status" value="1"/>
</dbReference>
<dbReference type="EMBL" id="BAQJ01000308">
    <property type="protein sequence ID" value="GBQ76524.1"/>
    <property type="molecule type" value="Genomic_DNA"/>
</dbReference>